<keyword evidence="1" id="KW-0472">Membrane</keyword>
<organism evidence="2 3">
    <name type="scientific">Stentor coeruleus</name>
    <dbReference type="NCBI Taxonomy" id="5963"/>
    <lineage>
        <taxon>Eukaryota</taxon>
        <taxon>Sar</taxon>
        <taxon>Alveolata</taxon>
        <taxon>Ciliophora</taxon>
        <taxon>Postciliodesmatophora</taxon>
        <taxon>Heterotrichea</taxon>
        <taxon>Heterotrichida</taxon>
        <taxon>Stentoridae</taxon>
        <taxon>Stentor</taxon>
    </lineage>
</organism>
<feature type="transmembrane region" description="Helical" evidence="1">
    <location>
        <begin position="108"/>
        <end position="128"/>
    </location>
</feature>
<protein>
    <recommendedName>
        <fullName evidence="4">TRP C-terminal domain-containing protein</fullName>
    </recommendedName>
</protein>
<evidence type="ECO:0000313" key="2">
    <source>
        <dbReference type="EMBL" id="OMJ79296.1"/>
    </source>
</evidence>
<name>A0A1R2BRD6_9CILI</name>
<keyword evidence="1" id="KW-0812">Transmembrane</keyword>
<keyword evidence="3" id="KW-1185">Reference proteome</keyword>
<evidence type="ECO:0008006" key="4">
    <source>
        <dbReference type="Google" id="ProtNLM"/>
    </source>
</evidence>
<keyword evidence="1" id="KW-1133">Transmembrane helix</keyword>
<feature type="transmembrane region" description="Helical" evidence="1">
    <location>
        <begin position="6"/>
        <end position="27"/>
    </location>
</feature>
<feature type="transmembrane region" description="Helical" evidence="1">
    <location>
        <begin position="140"/>
        <end position="161"/>
    </location>
</feature>
<evidence type="ECO:0000313" key="3">
    <source>
        <dbReference type="Proteomes" id="UP000187209"/>
    </source>
</evidence>
<gene>
    <name evidence="2" type="ORF">SteCoe_20718</name>
</gene>
<dbReference type="Proteomes" id="UP000187209">
    <property type="component" value="Unassembled WGS sequence"/>
</dbReference>
<sequence>MSESSGIVTAYFVLSLTCVMSIMSLVFRNRGSASYIIWHFYSWTEYLMHLYLITTSPPQNLADFFSAYYKVWNSPSIITYNNYCHIPSRFKSLGIDKVYLFNNIDIPLVFWCICLIIYFIGLLSTCKIAQFFRSTVCDNIIIRASLLIYFQISLYSLLQLIEFEISTWYGILNSVLSLSFLIALLTMLISIPISTHFKLNQALTEDLIKISTIVDEFHTDRKICRFYYVFFMFERIVASACYTLISGYPLLQCLFIDLALFFKVVYVIISKPFQRSFDNVYICILEALTIGSVVIIATFSLDTVGEGTKKALTWGVFAGLWFGIALSFFNFLFLLMANETLTCKSIKIQEIPNSVENIVTQTNGNIERATFPENSIQIKKNISIKKDNKVRPYSLGGQSSPIRQKRNSVINDNEKLEPAEDSRNDALQIYDLAENVNRDYGNGISFYENLVKKHLMKIQ</sequence>
<feature type="transmembrane region" description="Helical" evidence="1">
    <location>
        <begin position="226"/>
        <end position="245"/>
    </location>
</feature>
<feature type="transmembrane region" description="Helical" evidence="1">
    <location>
        <begin position="34"/>
        <end position="53"/>
    </location>
</feature>
<accession>A0A1R2BRD6</accession>
<feature type="transmembrane region" description="Helical" evidence="1">
    <location>
        <begin position="167"/>
        <end position="191"/>
    </location>
</feature>
<comment type="caution">
    <text evidence="2">The sequence shown here is derived from an EMBL/GenBank/DDBJ whole genome shotgun (WGS) entry which is preliminary data.</text>
</comment>
<feature type="transmembrane region" description="Helical" evidence="1">
    <location>
        <begin position="313"/>
        <end position="337"/>
    </location>
</feature>
<proteinExistence type="predicted"/>
<evidence type="ECO:0000256" key="1">
    <source>
        <dbReference type="SAM" id="Phobius"/>
    </source>
</evidence>
<dbReference type="AlphaFoldDB" id="A0A1R2BRD6"/>
<feature type="transmembrane region" description="Helical" evidence="1">
    <location>
        <begin position="281"/>
        <end position="301"/>
    </location>
</feature>
<feature type="transmembrane region" description="Helical" evidence="1">
    <location>
        <begin position="251"/>
        <end position="269"/>
    </location>
</feature>
<dbReference type="EMBL" id="MPUH01000478">
    <property type="protein sequence ID" value="OMJ79296.1"/>
    <property type="molecule type" value="Genomic_DNA"/>
</dbReference>
<reference evidence="2 3" key="1">
    <citation type="submission" date="2016-11" db="EMBL/GenBank/DDBJ databases">
        <title>The macronuclear genome of Stentor coeruleus: a giant cell with tiny introns.</title>
        <authorList>
            <person name="Slabodnick M."/>
            <person name="Ruby J.G."/>
            <person name="Reiff S.B."/>
            <person name="Swart E.C."/>
            <person name="Gosai S."/>
            <person name="Prabakaran S."/>
            <person name="Witkowska E."/>
            <person name="Larue G.E."/>
            <person name="Fisher S."/>
            <person name="Freeman R.M."/>
            <person name="Gunawardena J."/>
            <person name="Chu W."/>
            <person name="Stover N.A."/>
            <person name="Gregory B.D."/>
            <person name="Nowacki M."/>
            <person name="Derisi J."/>
            <person name="Roy S.W."/>
            <person name="Marshall W.F."/>
            <person name="Sood P."/>
        </authorList>
    </citation>
    <scope>NUCLEOTIDE SEQUENCE [LARGE SCALE GENOMIC DNA]</scope>
    <source>
        <strain evidence="2">WM001</strain>
    </source>
</reference>